<dbReference type="SUPFAM" id="SSF89447">
    <property type="entry name" value="AbrB/MazE/MraZ-like"/>
    <property type="match status" value="1"/>
</dbReference>
<dbReference type="InterPro" id="IPR037914">
    <property type="entry name" value="SpoVT-AbrB_sf"/>
</dbReference>
<reference evidence="3 4" key="1">
    <citation type="journal article" date="2007" name="Archaea">
        <title>The genome of Hyperthermus butylicus: a sulfur-reducing, peptide fermenting, neutrophilic Crenarchaeote growing up to 108 degrees C.</title>
        <authorList>
            <person name="Brugger K."/>
            <person name="Chen L."/>
            <person name="Stark M."/>
            <person name="Zibat A."/>
            <person name="Redder P."/>
            <person name="Ruepp A."/>
            <person name="Awayez M."/>
            <person name="She Q."/>
            <person name="Garrett R.A."/>
            <person name="Klenk H.P."/>
        </authorList>
    </citation>
    <scope>NUCLEOTIDE SEQUENCE [LARGE SCALE GENOMIC DNA]</scope>
    <source>
        <strain evidence="4">DSM 5456 / JCM 9403 / PLM1-5</strain>
    </source>
</reference>
<evidence type="ECO:0000256" key="1">
    <source>
        <dbReference type="SAM" id="Phobius"/>
    </source>
</evidence>
<organism evidence="3 4">
    <name type="scientific">Hyperthermus butylicus (strain DSM 5456 / JCM 9403 / PLM1-5)</name>
    <dbReference type="NCBI Taxonomy" id="415426"/>
    <lineage>
        <taxon>Archaea</taxon>
        <taxon>Thermoproteota</taxon>
        <taxon>Thermoprotei</taxon>
        <taxon>Desulfurococcales</taxon>
        <taxon>Pyrodictiaceae</taxon>
        <taxon>Hyperthermus</taxon>
    </lineage>
</organism>
<dbReference type="Proteomes" id="UP000002593">
    <property type="component" value="Chromosome"/>
</dbReference>
<gene>
    <name evidence="3" type="ordered locus">Hbut_0078</name>
</gene>
<dbReference type="EnsemblBacteria" id="ABM79954">
    <property type="protein sequence ID" value="ABM79954"/>
    <property type="gene ID" value="Hbut_0078"/>
</dbReference>
<dbReference type="EMBL" id="CP000493">
    <property type="protein sequence ID" value="ABM79954.1"/>
    <property type="molecule type" value="Genomic_DNA"/>
</dbReference>
<dbReference type="Pfam" id="PF04014">
    <property type="entry name" value="MazE_antitoxin"/>
    <property type="match status" value="1"/>
</dbReference>
<dbReference type="KEGG" id="hbu:Hbut_0078"/>
<dbReference type="InterPro" id="IPR007159">
    <property type="entry name" value="SpoVT-AbrB_dom"/>
</dbReference>
<dbReference type="InterPro" id="IPR028366">
    <property type="entry name" value="PhoU"/>
</dbReference>
<dbReference type="STRING" id="415426.Hbut_0078"/>
<dbReference type="Gene3D" id="1.20.58.220">
    <property type="entry name" value="Phosphate transport system protein phou homolog 2, domain 2"/>
    <property type="match status" value="1"/>
</dbReference>
<protein>
    <submittedName>
        <fullName evidence="3">Phosphate uptake regulator, PhoU</fullName>
    </submittedName>
</protein>
<accession>A2BIZ3</accession>
<keyword evidence="4" id="KW-1185">Reference proteome</keyword>
<keyword evidence="1" id="KW-1133">Transmembrane helix</keyword>
<dbReference type="HOGENOM" id="CLU_069302_1_0_2"/>
<dbReference type="InterPro" id="IPR038078">
    <property type="entry name" value="PhoU-like_sf"/>
</dbReference>
<keyword evidence="1" id="KW-0812">Transmembrane</keyword>
<dbReference type="Pfam" id="PF01895">
    <property type="entry name" value="PhoU"/>
    <property type="match status" value="1"/>
</dbReference>
<dbReference type="PANTHER" id="PTHR42930:SF2">
    <property type="entry name" value="PHOU DOMAIN-CONTAINING PROTEIN"/>
    <property type="match status" value="1"/>
</dbReference>
<proteinExistence type="predicted"/>
<evidence type="ECO:0000313" key="3">
    <source>
        <dbReference type="EMBL" id="ABM79954.1"/>
    </source>
</evidence>
<dbReference type="GO" id="GO:0003677">
    <property type="term" value="F:DNA binding"/>
    <property type="evidence" value="ECO:0007669"/>
    <property type="project" value="InterPro"/>
</dbReference>
<dbReference type="SMART" id="SM00966">
    <property type="entry name" value="SpoVT_AbrB"/>
    <property type="match status" value="1"/>
</dbReference>
<dbReference type="GO" id="GO:0045936">
    <property type="term" value="P:negative regulation of phosphate metabolic process"/>
    <property type="evidence" value="ECO:0007669"/>
    <property type="project" value="InterPro"/>
</dbReference>
<dbReference type="PANTHER" id="PTHR42930">
    <property type="entry name" value="PHOSPHATE-SPECIFIC TRANSPORT SYSTEM ACCESSORY PROTEIN PHOU"/>
    <property type="match status" value="1"/>
</dbReference>
<evidence type="ECO:0000259" key="2">
    <source>
        <dbReference type="SMART" id="SM00966"/>
    </source>
</evidence>
<dbReference type="eggNOG" id="arCOG00318">
    <property type="taxonomic scope" value="Archaea"/>
</dbReference>
<feature type="transmembrane region" description="Helical" evidence="1">
    <location>
        <begin position="6"/>
        <end position="30"/>
    </location>
</feature>
<dbReference type="AlphaFoldDB" id="A2BIZ3"/>
<feature type="domain" description="SpoVT-AbrB" evidence="2">
    <location>
        <begin position="38"/>
        <end position="84"/>
    </location>
</feature>
<dbReference type="SUPFAM" id="SSF109755">
    <property type="entry name" value="PhoU-like"/>
    <property type="match status" value="1"/>
</dbReference>
<sequence length="378" mass="41913">MGPHAMVLGVAGDILFGPGMWWFLFLGCLVGETRRIQATGGGSYVITLPKEWIRLHRLGKGSEVIVSVEPDGSLRIRPVGAGGGRASITTRIVVEPGWGVGELVRRLVSYYVVGADVIELVFRGQVGAEVLRGLRDFVSRRLIGVEVVEESSSSIVFQVVADEASLPLSTSVRRLMRTVELMLDDLITALRELNEATLLEIDERDDVVDKFYMFISRQLVSVLAGHRQPGEIGLGSAAEAGLILMASKHVERAGDHVSRMARSALEGFRLGLWTRYSSVRDRVVEHLAGVLENYRDAVTTFLNPSPERVDRGVEASSRLRAENDEIARQIVGSLDYSSAMLMQRFLESARRIVDYNTDMFELSLNRRMLAEILDQRKS</sequence>
<dbReference type="GO" id="GO:0030643">
    <property type="term" value="P:intracellular phosphate ion homeostasis"/>
    <property type="evidence" value="ECO:0007669"/>
    <property type="project" value="InterPro"/>
</dbReference>
<dbReference type="InterPro" id="IPR026022">
    <property type="entry name" value="PhoU_dom"/>
</dbReference>
<name>A2BIZ3_HYPBU</name>
<evidence type="ECO:0000313" key="4">
    <source>
        <dbReference type="Proteomes" id="UP000002593"/>
    </source>
</evidence>
<keyword evidence="1" id="KW-0472">Membrane</keyword>